<dbReference type="Pfam" id="PF13505">
    <property type="entry name" value="OMP_b-brl"/>
    <property type="match status" value="1"/>
</dbReference>
<organism evidence="4 5">
    <name type="scientific">Vibrio tritonius</name>
    <dbReference type="NCBI Taxonomy" id="1435069"/>
    <lineage>
        <taxon>Bacteria</taxon>
        <taxon>Pseudomonadati</taxon>
        <taxon>Pseudomonadota</taxon>
        <taxon>Gammaproteobacteria</taxon>
        <taxon>Vibrionales</taxon>
        <taxon>Vibrionaceae</taxon>
        <taxon>Vibrio</taxon>
    </lineage>
</organism>
<evidence type="ECO:0000313" key="4">
    <source>
        <dbReference type="EMBL" id="MCA2016051.1"/>
    </source>
</evidence>
<feature type="domain" description="Outer membrane protein beta-barrel" evidence="3">
    <location>
        <begin position="12"/>
        <end position="197"/>
    </location>
</feature>
<sequence>MIIKKNYLSAAMCACLSSFAISAQESEISPTEHPSGWYVGVYKTFHNSTKFTLDSDSATENAGPQFGASVGYDFALTPKFILGAEVEYRELGSQVYSQLIKVRTDGFTFNLVPKYYLTDNWFVGALIGYGHYTVDVKVPLLAIEEKVSDNSYQFGAETGWRWNNGISAVLGYRYIPFSKDGTGFDFTSVTAGLRYQF</sequence>
<feature type="signal peptide" evidence="2">
    <location>
        <begin position="1"/>
        <end position="23"/>
    </location>
</feature>
<dbReference type="Gene3D" id="2.40.160.20">
    <property type="match status" value="1"/>
</dbReference>
<feature type="chain" id="PRO_5045325208" evidence="2">
    <location>
        <begin position="24"/>
        <end position="197"/>
    </location>
</feature>
<proteinExistence type="predicted"/>
<dbReference type="EMBL" id="JAIWIU010000044">
    <property type="protein sequence ID" value="MCA2016051.1"/>
    <property type="molecule type" value="Genomic_DNA"/>
</dbReference>
<evidence type="ECO:0000256" key="1">
    <source>
        <dbReference type="ARBA" id="ARBA00022729"/>
    </source>
</evidence>
<dbReference type="RefSeq" id="WP_225250199.1">
    <property type="nucleotide sequence ID" value="NZ_JAIWIU010000044.1"/>
</dbReference>
<dbReference type="Proteomes" id="UP001199044">
    <property type="component" value="Unassembled WGS sequence"/>
</dbReference>
<name>A0ABS7YK75_9VIBR</name>
<dbReference type="SUPFAM" id="SSF56925">
    <property type="entry name" value="OMPA-like"/>
    <property type="match status" value="1"/>
</dbReference>
<reference evidence="5" key="1">
    <citation type="submission" date="2023-07" db="EMBL/GenBank/DDBJ databases">
        <title>Molecular identification of indigenous halophilic bacteria isolated from red sea cost, biodegradation of synthetic dyes and assessment of degraded metabolite toxicity.</title>
        <authorList>
            <person name="Chaieb K."/>
            <person name="Altayb H.N."/>
        </authorList>
    </citation>
    <scope>NUCLEOTIDE SEQUENCE [LARGE SCALE GENOMIC DNA]</scope>
    <source>
        <strain evidence="5">K20</strain>
    </source>
</reference>
<protein>
    <submittedName>
        <fullName evidence="4">Porin family protein</fullName>
    </submittedName>
</protein>
<keyword evidence="1 2" id="KW-0732">Signal</keyword>
<keyword evidence="5" id="KW-1185">Reference proteome</keyword>
<dbReference type="InterPro" id="IPR027385">
    <property type="entry name" value="Beta-barrel_OMP"/>
</dbReference>
<accession>A0ABS7YK75</accession>
<evidence type="ECO:0000313" key="5">
    <source>
        <dbReference type="Proteomes" id="UP001199044"/>
    </source>
</evidence>
<dbReference type="InterPro" id="IPR011250">
    <property type="entry name" value="OMP/PagP_B-barrel"/>
</dbReference>
<comment type="caution">
    <text evidence="4">The sequence shown here is derived from an EMBL/GenBank/DDBJ whole genome shotgun (WGS) entry which is preliminary data.</text>
</comment>
<evidence type="ECO:0000259" key="3">
    <source>
        <dbReference type="Pfam" id="PF13505"/>
    </source>
</evidence>
<gene>
    <name evidence="4" type="ORF">LDJ79_08010</name>
</gene>
<evidence type="ECO:0000256" key="2">
    <source>
        <dbReference type="SAM" id="SignalP"/>
    </source>
</evidence>